<comment type="caution">
    <text evidence="1">The sequence shown here is derived from an EMBL/GenBank/DDBJ whole genome shotgun (WGS) entry which is preliminary data.</text>
</comment>
<name>A0ACC1IGZ5_9FUNG</name>
<accession>A0ACC1IGZ5</accession>
<evidence type="ECO:0000313" key="1">
    <source>
        <dbReference type="EMBL" id="KAJ1893179.1"/>
    </source>
</evidence>
<sequence>MSIERVACDIIRVLGLNPGPMTLQGTNTYILGTGARRILVDTGDGQHPAYHGLLATALGPNSRISQILLTHWHHDHTGGLATLPESLLTLDHTVHKRQHPYIAALRGSKDIKDGELFATEHRQWRAVLTPGHTPDHVAFFDAENAVLITGDLVLGQGTTIVGDLAPYMRSLQRVIDLEPRILLPGHGPVVTANAVKHVEEYVSHRRMREKQILEVLADTSNEDGSGWWTVEEITAVVYPLVKDPRVFRAASNNVKLHLYKLKDDGRITCEDSAGGAVRWAIIAC</sequence>
<evidence type="ECO:0000313" key="2">
    <source>
        <dbReference type="Proteomes" id="UP001150581"/>
    </source>
</evidence>
<gene>
    <name evidence="1" type="primary">LACTB2_1</name>
    <name evidence="1" type="ORF">LPJ66_005916</name>
</gene>
<proteinExistence type="predicted"/>
<dbReference type="EMBL" id="JANBPG010000873">
    <property type="protein sequence ID" value="KAJ1893179.1"/>
    <property type="molecule type" value="Genomic_DNA"/>
</dbReference>
<organism evidence="1 2">
    <name type="scientific">Kickxella alabastrina</name>
    <dbReference type="NCBI Taxonomy" id="61397"/>
    <lineage>
        <taxon>Eukaryota</taxon>
        <taxon>Fungi</taxon>
        <taxon>Fungi incertae sedis</taxon>
        <taxon>Zoopagomycota</taxon>
        <taxon>Kickxellomycotina</taxon>
        <taxon>Kickxellomycetes</taxon>
        <taxon>Kickxellales</taxon>
        <taxon>Kickxellaceae</taxon>
        <taxon>Kickxella</taxon>
    </lineage>
</organism>
<dbReference type="Proteomes" id="UP001150581">
    <property type="component" value="Unassembled WGS sequence"/>
</dbReference>
<protein>
    <submittedName>
        <fullName evidence="1">Beta-lactamase-like protein 2</fullName>
    </submittedName>
</protein>
<reference evidence="1" key="1">
    <citation type="submission" date="2022-07" db="EMBL/GenBank/DDBJ databases">
        <title>Phylogenomic reconstructions and comparative analyses of Kickxellomycotina fungi.</title>
        <authorList>
            <person name="Reynolds N.K."/>
            <person name="Stajich J.E."/>
            <person name="Barry K."/>
            <person name="Grigoriev I.V."/>
            <person name="Crous P."/>
            <person name="Smith M.E."/>
        </authorList>
    </citation>
    <scope>NUCLEOTIDE SEQUENCE</scope>
    <source>
        <strain evidence="1">Benny 63K</strain>
    </source>
</reference>
<keyword evidence="2" id="KW-1185">Reference proteome</keyword>